<dbReference type="EMBL" id="SHKR01000012">
    <property type="protein sequence ID" value="RZU16297.1"/>
    <property type="molecule type" value="Genomic_DNA"/>
</dbReference>
<keyword evidence="1" id="KW-1133">Transmembrane helix</keyword>
<sequence>MRPEWDLLGATSRRSAHGLVGVFVRPGGVVGLLPCVVVVVGTVVVVVVVVGTVVVVVVVGTTVSGGGTGVTGGTIVVDPPVVGTMVGADVGPPVGAVVPVVDVGSVEEPLVGPPVDPSPGVAEEPPVGCAVSAATSAGGAVGRCSGFVTASGSGISGVSRRGPPSRLLLIRIR</sequence>
<name>A0A4Q7X0C2_9ACTN</name>
<feature type="transmembrane region" description="Helical" evidence="1">
    <location>
        <begin position="31"/>
        <end position="59"/>
    </location>
</feature>
<comment type="caution">
    <text evidence="2">The sequence shown here is derived from an EMBL/GenBank/DDBJ whole genome shotgun (WGS) entry which is preliminary data.</text>
</comment>
<keyword evidence="3" id="KW-1185">Reference proteome</keyword>
<keyword evidence="1" id="KW-0812">Transmembrane</keyword>
<protein>
    <submittedName>
        <fullName evidence="2">Uncharacterized protein</fullName>
    </submittedName>
</protein>
<evidence type="ECO:0000313" key="2">
    <source>
        <dbReference type="EMBL" id="RZU16297.1"/>
    </source>
</evidence>
<evidence type="ECO:0000313" key="3">
    <source>
        <dbReference type="Proteomes" id="UP000292027"/>
    </source>
</evidence>
<keyword evidence="1" id="KW-0472">Membrane</keyword>
<evidence type="ECO:0000256" key="1">
    <source>
        <dbReference type="SAM" id="Phobius"/>
    </source>
</evidence>
<dbReference type="Proteomes" id="UP000292027">
    <property type="component" value="Unassembled WGS sequence"/>
</dbReference>
<dbReference type="AlphaFoldDB" id="A0A4Q7X0C2"/>
<proteinExistence type="predicted"/>
<accession>A0A4Q7X0C2</accession>
<gene>
    <name evidence="2" type="ORF">EV645_3849</name>
</gene>
<reference evidence="2 3" key="1">
    <citation type="journal article" date="2015" name="Stand. Genomic Sci.">
        <title>Genomic Encyclopedia of Bacterial and Archaeal Type Strains, Phase III: the genomes of soil and plant-associated and newly described type strains.</title>
        <authorList>
            <person name="Whitman W.B."/>
            <person name="Woyke T."/>
            <person name="Klenk H.P."/>
            <person name="Zhou Y."/>
            <person name="Lilburn T.G."/>
            <person name="Beck B.J."/>
            <person name="De Vos P."/>
            <person name="Vandamme P."/>
            <person name="Eisen J.A."/>
            <person name="Garrity G."/>
            <person name="Hugenholtz P."/>
            <person name="Kyrpides N.C."/>
        </authorList>
    </citation>
    <scope>NUCLEOTIDE SEQUENCE [LARGE SCALE GENOMIC DNA]</scope>
    <source>
        <strain evidence="2 3">VKM Ac-2540</strain>
    </source>
</reference>
<organism evidence="2 3">
    <name type="scientific">Kribbella rubisoli</name>
    <dbReference type="NCBI Taxonomy" id="3075929"/>
    <lineage>
        <taxon>Bacteria</taxon>
        <taxon>Bacillati</taxon>
        <taxon>Actinomycetota</taxon>
        <taxon>Actinomycetes</taxon>
        <taxon>Propionibacteriales</taxon>
        <taxon>Kribbellaceae</taxon>
        <taxon>Kribbella</taxon>
    </lineage>
</organism>